<dbReference type="InterPro" id="IPR044926">
    <property type="entry name" value="RGS_subdomain_2"/>
</dbReference>
<proteinExistence type="predicted"/>
<evidence type="ECO:0000256" key="1">
    <source>
        <dbReference type="SAM" id="MobiDB-lite"/>
    </source>
</evidence>
<feature type="compositionally biased region" description="Basic and acidic residues" evidence="1">
    <location>
        <begin position="959"/>
        <end position="975"/>
    </location>
</feature>
<dbReference type="Gene3D" id="2.30.42.10">
    <property type="match status" value="1"/>
</dbReference>
<dbReference type="PROSITE" id="PS50211">
    <property type="entry name" value="DENN"/>
    <property type="match status" value="1"/>
</dbReference>
<feature type="region of interest" description="Disordered" evidence="1">
    <location>
        <begin position="847"/>
        <end position="930"/>
    </location>
</feature>
<dbReference type="PANTHER" id="PTHR12296:SF21">
    <property type="entry name" value="DENN DOMAIN-CONTAINING PROTEIN 3"/>
    <property type="match status" value="1"/>
</dbReference>
<dbReference type="PROSITE" id="PS50132">
    <property type="entry name" value="RGS"/>
    <property type="match status" value="1"/>
</dbReference>
<dbReference type="InterPro" id="IPR041489">
    <property type="entry name" value="PDZ_6"/>
</dbReference>
<accession>W7TUT9</accession>
<dbReference type="SUPFAM" id="SSF48097">
    <property type="entry name" value="Regulator of G-protein signaling, RGS"/>
    <property type="match status" value="2"/>
</dbReference>
<dbReference type="SMART" id="SM00799">
    <property type="entry name" value="DENN"/>
    <property type="match status" value="1"/>
</dbReference>
<dbReference type="InterPro" id="IPR043153">
    <property type="entry name" value="DENN_C"/>
</dbReference>
<dbReference type="OrthoDB" id="6019893at2759"/>
<dbReference type="InterPro" id="IPR001194">
    <property type="entry name" value="cDENN_dom"/>
</dbReference>
<name>W7TUT9_9STRA</name>
<dbReference type="GO" id="GO:0032483">
    <property type="term" value="P:regulation of Rab protein signal transduction"/>
    <property type="evidence" value="ECO:0007669"/>
    <property type="project" value="TreeGrafter"/>
</dbReference>
<evidence type="ECO:0000313" key="6">
    <source>
        <dbReference type="Proteomes" id="UP000019335"/>
    </source>
</evidence>
<dbReference type="SUPFAM" id="SSF50156">
    <property type="entry name" value="PDZ domain-like"/>
    <property type="match status" value="1"/>
</dbReference>
<keyword evidence="6" id="KW-1185">Reference proteome</keyword>
<dbReference type="EMBL" id="AZIL01001405">
    <property type="protein sequence ID" value="EWM24069.1"/>
    <property type="molecule type" value="Genomic_DNA"/>
</dbReference>
<feature type="region of interest" description="Disordered" evidence="1">
    <location>
        <begin position="1"/>
        <end position="30"/>
    </location>
</feature>
<dbReference type="Gene3D" id="3.40.50.11500">
    <property type="match status" value="1"/>
</dbReference>
<feature type="region of interest" description="Disordered" evidence="1">
    <location>
        <begin position="954"/>
        <end position="987"/>
    </location>
</feature>
<feature type="region of interest" description="Disordered" evidence="1">
    <location>
        <begin position="199"/>
        <end position="237"/>
    </location>
</feature>
<feature type="compositionally biased region" description="Low complexity" evidence="1">
    <location>
        <begin position="887"/>
        <end position="907"/>
    </location>
</feature>
<feature type="compositionally biased region" description="Acidic residues" evidence="1">
    <location>
        <begin position="206"/>
        <end position="229"/>
    </location>
</feature>
<feature type="region of interest" description="Disordered" evidence="1">
    <location>
        <begin position="1301"/>
        <end position="1321"/>
    </location>
</feature>
<feature type="region of interest" description="Disordered" evidence="1">
    <location>
        <begin position="1010"/>
        <end position="1031"/>
    </location>
</feature>
<dbReference type="Proteomes" id="UP000019335">
    <property type="component" value="Chromosome 15"/>
</dbReference>
<evidence type="ECO:0000259" key="4">
    <source>
        <dbReference type="PROSITE" id="PS50211"/>
    </source>
</evidence>
<dbReference type="InterPro" id="IPR001478">
    <property type="entry name" value="PDZ"/>
</dbReference>
<feature type="domain" description="RGS" evidence="3">
    <location>
        <begin position="357"/>
        <end position="522"/>
    </location>
</feature>
<evidence type="ECO:0000259" key="2">
    <source>
        <dbReference type="PROSITE" id="PS50106"/>
    </source>
</evidence>
<dbReference type="SMART" id="SM00228">
    <property type="entry name" value="PDZ"/>
    <property type="match status" value="1"/>
</dbReference>
<dbReference type="InterPro" id="IPR036034">
    <property type="entry name" value="PDZ_sf"/>
</dbReference>
<dbReference type="PROSITE" id="PS50106">
    <property type="entry name" value="PDZ"/>
    <property type="match status" value="1"/>
</dbReference>
<feature type="domain" description="UDENN" evidence="4">
    <location>
        <begin position="1079"/>
        <end position="1629"/>
    </location>
</feature>
<evidence type="ECO:0000313" key="5">
    <source>
        <dbReference type="EMBL" id="EWM24069.1"/>
    </source>
</evidence>
<dbReference type="PANTHER" id="PTHR12296">
    <property type="entry name" value="DENN DOMAIN-CONTAINING PROTEIN 4"/>
    <property type="match status" value="1"/>
</dbReference>
<dbReference type="Pfam" id="PF17820">
    <property type="entry name" value="PDZ_6"/>
    <property type="match status" value="1"/>
</dbReference>
<dbReference type="GO" id="GO:0031410">
    <property type="term" value="C:cytoplasmic vesicle"/>
    <property type="evidence" value="ECO:0007669"/>
    <property type="project" value="TreeGrafter"/>
</dbReference>
<dbReference type="InterPro" id="IPR036305">
    <property type="entry name" value="RGS_sf"/>
</dbReference>
<dbReference type="InterPro" id="IPR016137">
    <property type="entry name" value="RGS"/>
</dbReference>
<sequence>MTSQGPPSPSGKSEVVPPALTVSPSKISTPASVGGGTVFSRFIGKMELKSPAFEFARVGPKQHSGGRRNIVSMAGQHLIEVEGTAASPPLLKAWGIHQSGSIIRNKNRGKKGHEKLLGMTESGERVYEMEDEIGLSAKVQWTVDKPKSYCISPSRTPESDQVPFKSGKLQQPSNDERKKHLLDLSAIDECRDAWSTRECPNRLTAEEESEAGISNDDDDEEEEEEEEEAAAAGEQKAKLEKHKVVFPWQTESENARGSHKESQTFKLSFGSGTAGLIMASTKAGKGAFLESFKRLETRQGHLPTAAELCGQLRVGDVITQINTTDVRFSSVTTVQELLDNGERPVTVVFRRYPQSYSFQEVAQDSRKVPFYFQYLLTEVTDPRHEQAKVMLLIESEQYASQYKNMTAVDRALEGQRIFDKFFDTRSHFDLSADIPSQLLKKLRAQCYPPPPATRSVPVNPLLRPPRSSGPITLPDVGQDEDECTLRACSSDMFNDVRHHIQEDLDRGSFPRFRESLVHYRMVGYLSQSPEYVPLHPLEVLQNDDMLQFFMLYLMQARKHASLRCYLDMERFVKPRVAAVEDLLRRGLVASEKAKQAVKTLMQAVLRVFSLYLCNGSYMEVTLRPLSRLNQWLRSVLNSRADIARIQRRACKLAASKAAETEILGSQLLKEAHRRRPGALFTFPLVNEQWQQQQAPAARPEVESPADWLMVFDTEFSPNMAIKVRTTKQIPVSTYAKSLAHKSSASGNISALRPGAPSALPAGLETFLVPEEFPTKLGTVPPDPVLFNFLVPGKNEKAFYGACLIMYRPANEALPVDEDDLDLSLSPVKQNISSPLINVDLTISQSLGGKEKEAQVPSTAPQASGMTCPNGVPTHESDAPLPFPSHVTTSEDSSISSSEQSTTLSSLDPVQNSDPENSRRGSQADPPRARRGTFVAYRIERGDEAQEQVKAMADSIFSSPRHDEDGVEPIDGREGDRDDDVSDVSAHVVVPKGPVKEQAEGEVAREAFCRPDAPEKSSPSSQSISHLPAPECMGHRLLSMDVHIPEERTAEAQSLWGPGEGSSSEPEPQMKHNEDGIQAQTLQEADVDDDDDSLIALVEADFQDALLQSYETFARASSVDQESLPTIVDSPQQWNKLDPAALGGQSPSYHQTYMSSLATNSTRRASAMDEIGSHVQGGQRLRRGSTNASIGTRDGLMAATAKALPVTLTYAPYGFCLMSRFSFINSLRTPLTALFDPKQTRNRSALRVIQTLLADHPPVRIPLDAADRDESLFLPFSTPLPSSPHELASGLSPSGLLSPALTQPGSASASTNGHGPTSATAHQHQLPTQIDFEIDLLFQCLSSRNLILVFLALLLECKVLLISERLTLLTVAGEGLRLLLHPLKWCHVYVPLVPEVMIDHVIGCPTPFLMGLHRKTFLLRRNDFPMEIMRVDLDNDYVEVPAKDLNRKNVPFAGPLARKFERMASPAMAYSDSYRWPATTQLHAKTTTGMLTTTNFSTTGMVSPPASAGNENMSALPSHSPQKRDVRAALHVLREFVQGLLMGIEDSCYRLCTETELTILFDETLFGHINGPAELLLITPNDPETDALPHSPHLPVAPAQTGAATESFILRFSRTQAFSNVLMKSLQRTV</sequence>
<dbReference type="InterPro" id="IPR037516">
    <property type="entry name" value="Tripartite_DENN"/>
</dbReference>
<feature type="domain" description="PDZ" evidence="2">
    <location>
        <begin position="305"/>
        <end position="353"/>
    </location>
</feature>
<feature type="compositionally biased region" description="Polar residues" evidence="1">
    <location>
        <begin position="855"/>
        <end position="866"/>
    </location>
</feature>
<reference evidence="5 6" key="1">
    <citation type="journal article" date="2014" name="Mol. Plant">
        <title>Chromosome Scale Genome Assembly and Transcriptome Profiling of Nannochloropsis gaditana in Nitrogen Depletion.</title>
        <authorList>
            <person name="Corteggiani Carpinelli E."/>
            <person name="Telatin A."/>
            <person name="Vitulo N."/>
            <person name="Forcato C."/>
            <person name="D'Angelo M."/>
            <person name="Schiavon R."/>
            <person name="Vezzi A."/>
            <person name="Giacometti G.M."/>
            <person name="Morosinotto T."/>
            <person name="Valle G."/>
        </authorList>
    </citation>
    <scope>NUCLEOTIDE SEQUENCE [LARGE SCALE GENOMIC DNA]</scope>
    <source>
        <strain evidence="5 6">B-31</strain>
    </source>
</reference>
<dbReference type="Gene3D" id="1.10.167.10">
    <property type="entry name" value="Regulator of G-protein Signalling 4, domain 2"/>
    <property type="match status" value="2"/>
</dbReference>
<feature type="compositionally biased region" description="Polar residues" evidence="1">
    <location>
        <begin position="1302"/>
        <end position="1321"/>
    </location>
</feature>
<organism evidence="5 6">
    <name type="scientific">Nannochloropsis gaditana</name>
    <dbReference type="NCBI Taxonomy" id="72520"/>
    <lineage>
        <taxon>Eukaryota</taxon>
        <taxon>Sar</taxon>
        <taxon>Stramenopiles</taxon>
        <taxon>Ochrophyta</taxon>
        <taxon>Eustigmatophyceae</taxon>
        <taxon>Eustigmatales</taxon>
        <taxon>Monodopsidaceae</taxon>
        <taxon>Nannochloropsis</taxon>
    </lineage>
</organism>
<evidence type="ECO:0000259" key="3">
    <source>
        <dbReference type="PROSITE" id="PS50132"/>
    </source>
</evidence>
<feature type="region of interest" description="Disordered" evidence="1">
    <location>
        <begin position="1048"/>
        <end position="1071"/>
    </location>
</feature>
<gene>
    <name evidence="5" type="ORF">Naga_100063g16</name>
</gene>
<comment type="caution">
    <text evidence="5">The sequence shown here is derived from an EMBL/GenBank/DDBJ whole genome shotgun (WGS) entry which is preliminary data.</text>
</comment>
<feature type="region of interest" description="Disordered" evidence="1">
    <location>
        <begin position="148"/>
        <end position="177"/>
    </location>
</feature>
<dbReference type="Pfam" id="PF02141">
    <property type="entry name" value="DENN"/>
    <property type="match status" value="1"/>
</dbReference>
<protein>
    <submittedName>
        <fullName evidence="5">Regulator of G protein signaling superfamily protein</fullName>
    </submittedName>
</protein>
<dbReference type="InterPro" id="IPR051696">
    <property type="entry name" value="DENN_Domain_GEFs"/>
</dbReference>